<evidence type="ECO:0000256" key="8">
    <source>
        <dbReference type="SAM" id="Phobius"/>
    </source>
</evidence>
<reference evidence="10" key="1">
    <citation type="submission" date="2021-02" db="EMBL/GenBank/DDBJ databases">
        <authorList>
            <person name="Nowell W R."/>
        </authorList>
    </citation>
    <scope>NUCLEOTIDE SEQUENCE</scope>
</reference>
<gene>
    <name evidence="10" type="ORF">BJG266_LOCUS38258</name>
    <name evidence="11" type="ORF">QVE165_LOCUS55131</name>
</gene>
<evidence type="ECO:0000313" key="11">
    <source>
        <dbReference type="EMBL" id="CAF1617840.1"/>
    </source>
</evidence>
<keyword evidence="4" id="KW-0297">G-protein coupled receptor</keyword>
<keyword evidence="6" id="KW-0675">Receptor</keyword>
<feature type="transmembrane region" description="Helical" evidence="8">
    <location>
        <begin position="47"/>
        <end position="67"/>
    </location>
</feature>
<keyword evidence="5 8" id="KW-0472">Membrane</keyword>
<evidence type="ECO:0000313" key="12">
    <source>
        <dbReference type="Proteomes" id="UP000663832"/>
    </source>
</evidence>
<feature type="transmembrane region" description="Helical" evidence="8">
    <location>
        <begin position="129"/>
        <end position="150"/>
    </location>
</feature>
<dbReference type="EMBL" id="CAJNOI010001418">
    <property type="protein sequence ID" value="CAF1411990.1"/>
    <property type="molecule type" value="Genomic_DNA"/>
</dbReference>
<feature type="transmembrane region" description="Helical" evidence="8">
    <location>
        <begin position="87"/>
        <end position="108"/>
    </location>
</feature>
<dbReference type="GO" id="GO:0004930">
    <property type="term" value="F:G protein-coupled receptor activity"/>
    <property type="evidence" value="ECO:0007669"/>
    <property type="project" value="UniProtKB-KW"/>
</dbReference>
<feature type="domain" description="G-protein coupled receptors family 1 profile" evidence="9">
    <location>
        <begin position="26"/>
        <end position="276"/>
    </location>
</feature>
<dbReference type="PROSITE" id="PS50262">
    <property type="entry name" value="G_PROTEIN_RECEP_F1_2"/>
    <property type="match status" value="1"/>
</dbReference>
<evidence type="ECO:0000256" key="1">
    <source>
        <dbReference type="ARBA" id="ARBA00004141"/>
    </source>
</evidence>
<dbReference type="CDD" id="cd00637">
    <property type="entry name" value="7tm_classA_rhodopsin-like"/>
    <property type="match status" value="1"/>
</dbReference>
<keyword evidence="12" id="KW-1185">Reference proteome</keyword>
<dbReference type="Proteomes" id="UP000663877">
    <property type="component" value="Unassembled WGS sequence"/>
</dbReference>
<sequence length="333" mass="38769">MSNIIELVLRTNIYTQPIQFLLAIITNTFNIRILCSRTLHLSACTHYFLAYAILSIIYACLLCPIQFARGFSIDLIHGKISCKIHAYLLFVIPLQANIMIILASFDRYCSSSQICRLQSTSSIRIARKYILSSILFCLIYMLPMLFIYNWDKNLRKCLLNSNTIISIYICSQVIIYYILSPILMISFGILTIYNIHQQSTRIKPLITSTQRRRTEGQLARMLVLQVIVHIILVLPFGILYSINSFIPSTQTPNIIAIRLIFVTWQQCDYFVSFFLYILSANIYREQFIIIIKSINCVKEQTQYFLQSEKISSDHLHMVKIDRLFLNKKNHSLM</sequence>
<organism evidence="10 13">
    <name type="scientific">Adineta steineri</name>
    <dbReference type="NCBI Taxonomy" id="433720"/>
    <lineage>
        <taxon>Eukaryota</taxon>
        <taxon>Metazoa</taxon>
        <taxon>Spiralia</taxon>
        <taxon>Gnathifera</taxon>
        <taxon>Rotifera</taxon>
        <taxon>Eurotatoria</taxon>
        <taxon>Bdelloidea</taxon>
        <taxon>Adinetida</taxon>
        <taxon>Adinetidae</taxon>
        <taxon>Adineta</taxon>
    </lineage>
</organism>
<dbReference type="InterPro" id="IPR017452">
    <property type="entry name" value="GPCR_Rhodpsn_7TM"/>
</dbReference>
<keyword evidence="3 8" id="KW-1133">Transmembrane helix</keyword>
<dbReference type="AlphaFoldDB" id="A0A815LLL7"/>
<name>A0A815LLL7_9BILA</name>
<keyword evidence="7" id="KW-0807">Transducer</keyword>
<dbReference type="PANTHER" id="PTHR24243">
    <property type="entry name" value="G-PROTEIN COUPLED RECEPTOR"/>
    <property type="match status" value="1"/>
</dbReference>
<keyword evidence="2 8" id="KW-0812">Transmembrane</keyword>
<evidence type="ECO:0000256" key="7">
    <source>
        <dbReference type="ARBA" id="ARBA00023224"/>
    </source>
</evidence>
<evidence type="ECO:0000259" key="9">
    <source>
        <dbReference type="PROSITE" id="PS50262"/>
    </source>
</evidence>
<comment type="subcellular location">
    <subcellularLocation>
        <location evidence="1">Membrane</location>
        <topology evidence="1">Multi-pass membrane protein</topology>
    </subcellularLocation>
</comment>
<evidence type="ECO:0000256" key="3">
    <source>
        <dbReference type="ARBA" id="ARBA00022989"/>
    </source>
</evidence>
<feature type="transmembrane region" description="Helical" evidence="8">
    <location>
        <begin position="221"/>
        <end position="242"/>
    </location>
</feature>
<dbReference type="OrthoDB" id="10015772at2759"/>
<dbReference type="Proteomes" id="UP000663832">
    <property type="component" value="Unassembled WGS sequence"/>
</dbReference>
<evidence type="ECO:0000256" key="6">
    <source>
        <dbReference type="ARBA" id="ARBA00023170"/>
    </source>
</evidence>
<feature type="transmembrane region" description="Helical" evidence="8">
    <location>
        <begin position="165"/>
        <end position="193"/>
    </location>
</feature>
<protein>
    <recommendedName>
        <fullName evidence="9">G-protein coupled receptors family 1 profile domain-containing protein</fullName>
    </recommendedName>
</protein>
<dbReference type="EMBL" id="CAJNOM010001743">
    <property type="protein sequence ID" value="CAF1617840.1"/>
    <property type="molecule type" value="Genomic_DNA"/>
</dbReference>
<evidence type="ECO:0000313" key="10">
    <source>
        <dbReference type="EMBL" id="CAF1411990.1"/>
    </source>
</evidence>
<accession>A0A815LLL7</accession>
<evidence type="ECO:0000313" key="13">
    <source>
        <dbReference type="Proteomes" id="UP000663877"/>
    </source>
</evidence>
<feature type="transmembrane region" description="Helical" evidence="8">
    <location>
        <begin position="254"/>
        <end position="278"/>
    </location>
</feature>
<evidence type="ECO:0000256" key="4">
    <source>
        <dbReference type="ARBA" id="ARBA00023040"/>
    </source>
</evidence>
<dbReference type="PANTHER" id="PTHR24243:SF233">
    <property type="entry name" value="THYROTROPIN-RELEASING HORMONE RECEPTOR"/>
    <property type="match status" value="1"/>
</dbReference>
<proteinExistence type="predicted"/>
<dbReference type="Gene3D" id="1.20.1070.10">
    <property type="entry name" value="Rhodopsin 7-helix transmembrane proteins"/>
    <property type="match status" value="1"/>
</dbReference>
<dbReference type="SUPFAM" id="SSF81321">
    <property type="entry name" value="Family A G protein-coupled receptor-like"/>
    <property type="match status" value="1"/>
</dbReference>
<dbReference type="Pfam" id="PF00001">
    <property type="entry name" value="7tm_1"/>
    <property type="match status" value="1"/>
</dbReference>
<evidence type="ECO:0000256" key="5">
    <source>
        <dbReference type="ARBA" id="ARBA00023136"/>
    </source>
</evidence>
<comment type="caution">
    <text evidence="10">The sequence shown here is derived from an EMBL/GenBank/DDBJ whole genome shotgun (WGS) entry which is preliminary data.</text>
</comment>
<dbReference type="GO" id="GO:0005886">
    <property type="term" value="C:plasma membrane"/>
    <property type="evidence" value="ECO:0007669"/>
    <property type="project" value="TreeGrafter"/>
</dbReference>
<feature type="transmembrane region" description="Helical" evidence="8">
    <location>
        <begin position="18"/>
        <end position="35"/>
    </location>
</feature>
<dbReference type="InterPro" id="IPR000276">
    <property type="entry name" value="GPCR_Rhodpsn"/>
</dbReference>
<evidence type="ECO:0000256" key="2">
    <source>
        <dbReference type="ARBA" id="ARBA00022692"/>
    </source>
</evidence>